<evidence type="ECO:0000313" key="1">
    <source>
        <dbReference type="EMBL" id="KAK9504013.1"/>
    </source>
</evidence>
<dbReference type="EMBL" id="JAPXFL010000007">
    <property type="protein sequence ID" value="KAK9504013.1"/>
    <property type="molecule type" value="Genomic_DNA"/>
</dbReference>
<evidence type="ECO:0000313" key="2">
    <source>
        <dbReference type="Proteomes" id="UP001461498"/>
    </source>
</evidence>
<sequence length="343" mass="39128">MAESEESISVSVCDEILMNEVNNIDVKLKVDLNDLFTRIGPIKDFLRQPGPEVVVEEIPFDMGYEDILINQVNNVEVPMEEALDDLFTEIGPKEDFLLAKAVKPTSEYPLGYAMSPNRPPPFRIGSDDVLINEVNNVDVRIDTNLDDLFTEIGPTVDIQVPKKHKPKTEESYPQGYSMSPDNPPPFDMGHEDILINTANNRDVRMDKNLDDLFTKIGRRLDFTPPPKKKTIEIPPFDMGYNDILINEVNNRDVIVKGELDELFTKIGPREDFILAKAVLQTDKYPPGYAMSPDNPPPFDMGYDDILINEANNIDVRMDEDLFDLLFPIIGRRHDFKKRRKCKT</sequence>
<dbReference type="AlphaFoldDB" id="A0AAW1CYY1"/>
<keyword evidence="2" id="KW-1185">Reference proteome</keyword>
<gene>
    <name evidence="1" type="ORF">O3M35_010457</name>
</gene>
<accession>A0AAW1CYY1</accession>
<comment type="caution">
    <text evidence="1">The sequence shown here is derived from an EMBL/GenBank/DDBJ whole genome shotgun (WGS) entry which is preliminary data.</text>
</comment>
<dbReference type="Proteomes" id="UP001461498">
    <property type="component" value="Unassembled WGS sequence"/>
</dbReference>
<protein>
    <submittedName>
        <fullName evidence="1">Uncharacterized protein</fullName>
    </submittedName>
</protein>
<proteinExistence type="predicted"/>
<organism evidence="1 2">
    <name type="scientific">Rhynocoris fuscipes</name>
    <dbReference type="NCBI Taxonomy" id="488301"/>
    <lineage>
        <taxon>Eukaryota</taxon>
        <taxon>Metazoa</taxon>
        <taxon>Ecdysozoa</taxon>
        <taxon>Arthropoda</taxon>
        <taxon>Hexapoda</taxon>
        <taxon>Insecta</taxon>
        <taxon>Pterygota</taxon>
        <taxon>Neoptera</taxon>
        <taxon>Paraneoptera</taxon>
        <taxon>Hemiptera</taxon>
        <taxon>Heteroptera</taxon>
        <taxon>Panheteroptera</taxon>
        <taxon>Cimicomorpha</taxon>
        <taxon>Reduviidae</taxon>
        <taxon>Harpactorinae</taxon>
        <taxon>Harpactorini</taxon>
        <taxon>Rhynocoris</taxon>
    </lineage>
</organism>
<name>A0AAW1CYY1_9HEMI</name>
<reference evidence="1 2" key="1">
    <citation type="submission" date="2022-12" db="EMBL/GenBank/DDBJ databases">
        <title>Chromosome-level genome assembly of true bugs.</title>
        <authorList>
            <person name="Ma L."/>
            <person name="Li H."/>
        </authorList>
    </citation>
    <scope>NUCLEOTIDE SEQUENCE [LARGE SCALE GENOMIC DNA]</scope>
    <source>
        <strain evidence="1">Lab_2022b</strain>
    </source>
</reference>